<dbReference type="InterPro" id="IPR024705">
    <property type="entry name" value="Ssp411"/>
</dbReference>
<sequence>MNRLAGLTSPYLLQHAENPVDCLWTPEVFEEAQRRNLPVVLSVGNSACHRCQ</sequence>
<dbReference type="RefSeq" id="WP_397670611.1">
    <property type="nucleotide sequence ID" value="NZ_JBIRGH010000001.1"/>
</dbReference>
<evidence type="ECO:0000313" key="2">
    <source>
        <dbReference type="EMBL" id="MFH8582985.1"/>
    </source>
</evidence>
<dbReference type="SUPFAM" id="SSF52833">
    <property type="entry name" value="Thioredoxin-like"/>
    <property type="match status" value="1"/>
</dbReference>
<dbReference type="Proteomes" id="UP001610990">
    <property type="component" value="Unassembled WGS sequence"/>
</dbReference>
<dbReference type="InterPro" id="IPR004879">
    <property type="entry name" value="Ssp411-like_TRX"/>
</dbReference>
<keyword evidence="3" id="KW-1185">Reference proteome</keyword>
<dbReference type="PANTHER" id="PTHR42899">
    <property type="entry name" value="SPERMATOGENESIS-ASSOCIATED PROTEIN 20"/>
    <property type="match status" value="1"/>
</dbReference>
<protein>
    <submittedName>
        <fullName evidence="2">DUF255 domain-containing protein</fullName>
    </submittedName>
</protein>
<organism evidence="2 3">
    <name type="scientific">Streptomyces celluloflavus</name>
    <dbReference type="NCBI Taxonomy" id="58344"/>
    <lineage>
        <taxon>Bacteria</taxon>
        <taxon>Bacillati</taxon>
        <taxon>Actinomycetota</taxon>
        <taxon>Actinomycetes</taxon>
        <taxon>Kitasatosporales</taxon>
        <taxon>Streptomycetaceae</taxon>
        <taxon>Streptomyces</taxon>
    </lineage>
</organism>
<evidence type="ECO:0000313" key="3">
    <source>
        <dbReference type="Proteomes" id="UP001610990"/>
    </source>
</evidence>
<dbReference type="InterPro" id="IPR036249">
    <property type="entry name" value="Thioredoxin-like_sf"/>
</dbReference>
<gene>
    <name evidence="2" type="ORF">ACH4GP_01135</name>
</gene>
<accession>A0ABW7R9I1</accession>
<evidence type="ECO:0000259" key="1">
    <source>
        <dbReference type="Pfam" id="PF03190"/>
    </source>
</evidence>
<dbReference type="EMBL" id="JBIRGH010000001">
    <property type="protein sequence ID" value="MFH8582985.1"/>
    <property type="molecule type" value="Genomic_DNA"/>
</dbReference>
<dbReference type="PANTHER" id="PTHR42899:SF1">
    <property type="entry name" value="SPERMATOGENESIS-ASSOCIATED PROTEIN 20"/>
    <property type="match status" value="1"/>
</dbReference>
<dbReference type="Pfam" id="PF03190">
    <property type="entry name" value="Thioredox_DsbH"/>
    <property type="match status" value="1"/>
</dbReference>
<proteinExistence type="predicted"/>
<reference evidence="2 3" key="1">
    <citation type="submission" date="2024-10" db="EMBL/GenBank/DDBJ databases">
        <title>The Natural Products Discovery Center: Release of the First 8490 Sequenced Strains for Exploring Actinobacteria Biosynthetic Diversity.</title>
        <authorList>
            <person name="Kalkreuter E."/>
            <person name="Kautsar S.A."/>
            <person name="Yang D."/>
            <person name="Bader C.D."/>
            <person name="Teijaro C.N."/>
            <person name="Fluegel L."/>
            <person name="Davis C.M."/>
            <person name="Simpson J.R."/>
            <person name="Lauterbach L."/>
            <person name="Steele A.D."/>
            <person name="Gui C."/>
            <person name="Meng S."/>
            <person name="Li G."/>
            <person name="Viehrig K."/>
            <person name="Ye F."/>
            <person name="Su P."/>
            <person name="Kiefer A.F."/>
            <person name="Nichols A."/>
            <person name="Cepeda A.J."/>
            <person name="Yan W."/>
            <person name="Fan B."/>
            <person name="Jiang Y."/>
            <person name="Adhikari A."/>
            <person name="Zheng C.-J."/>
            <person name="Schuster L."/>
            <person name="Cowan T.M."/>
            <person name="Smanski M.J."/>
            <person name="Chevrette M.G."/>
            <person name="De Carvalho L.P.S."/>
            <person name="Shen B."/>
        </authorList>
    </citation>
    <scope>NUCLEOTIDE SEQUENCE [LARGE SCALE GENOMIC DNA]</scope>
    <source>
        <strain evidence="2 3">NPDC018013</strain>
    </source>
</reference>
<name>A0ABW7R9I1_9ACTN</name>
<feature type="domain" description="Spermatogenesis-associated protein 20-like TRX" evidence="1">
    <location>
        <begin position="1"/>
        <end position="52"/>
    </location>
</feature>
<dbReference type="Gene3D" id="3.40.30.10">
    <property type="entry name" value="Glutaredoxin"/>
    <property type="match status" value="1"/>
</dbReference>
<comment type="caution">
    <text evidence="2">The sequence shown here is derived from an EMBL/GenBank/DDBJ whole genome shotgun (WGS) entry which is preliminary data.</text>
</comment>